<protein>
    <submittedName>
        <fullName evidence="1">Uncharacterized protein</fullName>
    </submittedName>
</protein>
<name>A0A6G9RN51_9ENTR</name>
<dbReference type="Proteomes" id="UP000503580">
    <property type="component" value="Chromosome"/>
</dbReference>
<organism evidence="1 2">
    <name type="scientific">Kluyvera genomosp. 3</name>
    <dbReference type="NCBI Taxonomy" id="2774055"/>
    <lineage>
        <taxon>Bacteria</taxon>
        <taxon>Pseudomonadati</taxon>
        <taxon>Pseudomonadota</taxon>
        <taxon>Gammaproteobacteria</taxon>
        <taxon>Enterobacterales</taxon>
        <taxon>Enterobacteriaceae</taxon>
        <taxon>Kluyvera</taxon>
    </lineage>
</organism>
<gene>
    <name evidence="1" type="ORF">GY169_13325</name>
</gene>
<reference evidence="1 2" key="1">
    <citation type="submission" date="2020-02" db="EMBL/GenBank/DDBJ databases">
        <title>Whole genome PO2S7.</title>
        <authorList>
            <person name="Singha K.M."/>
        </authorList>
    </citation>
    <scope>NUCLEOTIDE SEQUENCE [LARGE SCALE GENOMIC DNA]</scope>
    <source>
        <strain evidence="1 2">PO2S7</strain>
    </source>
</reference>
<evidence type="ECO:0000313" key="2">
    <source>
        <dbReference type="Proteomes" id="UP000503580"/>
    </source>
</evidence>
<proteinExistence type="predicted"/>
<keyword evidence="2" id="KW-1185">Reference proteome</keyword>
<evidence type="ECO:0000313" key="1">
    <source>
        <dbReference type="EMBL" id="QIR27723.1"/>
    </source>
</evidence>
<dbReference type="EMBL" id="CP050321">
    <property type="protein sequence ID" value="QIR27723.1"/>
    <property type="molecule type" value="Genomic_DNA"/>
</dbReference>
<dbReference type="AlphaFoldDB" id="A0A6G9RN51"/>
<dbReference type="RefSeq" id="WP_167576037.1">
    <property type="nucleotide sequence ID" value="NZ_CP050321.1"/>
</dbReference>
<sequence length="101" mass="12005">MVAKKKNSHGSYIDEWPVIHSGEWFTQNGNIFKWREDHWQKVEAYLASVPTQYGCSTYEEQFERLQRILGDRLHPLRWHTNTKPWFLVNGELVDECPSEAL</sequence>
<dbReference type="KEGG" id="kgn:GY169_13325"/>
<accession>A0A6G9RN51</accession>